<evidence type="ECO:0000256" key="4">
    <source>
        <dbReference type="ARBA" id="ARBA00022705"/>
    </source>
</evidence>
<dbReference type="STRING" id="268407.PWYN_07840"/>
<comment type="caution">
    <text evidence="13">The sequence shown here is derived from an EMBL/GenBank/DDBJ whole genome shotgun (WGS) entry which is preliminary data.</text>
</comment>
<dbReference type="Gene3D" id="3.90.79.10">
    <property type="entry name" value="Nucleoside Triphosphate Pyrophosphohydrolase"/>
    <property type="match status" value="1"/>
</dbReference>
<dbReference type="eggNOG" id="COG0494">
    <property type="taxonomic scope" value="Bacteria"/>
</dbReference>
<evidence type="ECO:0000256" key="2">
    <source>
        <dbReference type="ARBA" id="ARBA00005582"/>
    </source>
</evidence>
<accession>A0A098MB28</accession>
<dbReference type="RefSeq" id="WP_036650067.1">
    <property type="nucleotide sequence ID" value="NZ_JQCR01000002.1"/>
</dbReference>
<feature type="domain" description="Nudix hydrolase" evidence="12">
    <location>
        <begin position="1"/>
        <end position="126"/>
    </location>
</feature>
<evidence type="ECO:0000259" key="12">
    <source>
        <dbReference type="PROSITE" id="PS51462"/>
    </source>
</evidence>
<organism evidence="13 14">
    <name type="scientific">Paenibacillus wynnii</name>
    <dbReference type="NCBI Taxonomy" id="268407"/>
    <lineage>
        <taxon>Bacteria</taxon>
        <taxon>Bacillati</taxon>
        <taxon>Bacillota</taxon>
        <taxon>Bacilli</taxon>
        <taxon>Bacillales</taxon>
        <taxon>Paenibacillaceae</taxon>
        <taxon>Paenibacillus</taxon>
    </lineage>
</organism>
<dbReference type="PROSITE" id="PS51462">
    <property type="entry name" value="NUDIX"/>
    <property type="match status" value="1"/>
</dbReference>
<reference evidence="13 14" key="1">
    <citation type="submission" date="2014-08" db="EMBL/GenBank/DDBJ databases">
        <authorList>
            <person name="den Bakker H.C."/>
        </authorList>
    </citation>
    <scope>NUCLEOTIDE SEQUENCE [LARGE SCALE GENOMIC DNA]</scope>
    <source>
        <strain evidence="13 14">DSM 18334</strain>
    </source>
</reference>
<dbReference type="InterPro" id="IPR020476">
    <property type="entry name" value="Nudix_hydrolase"/>
</dbReference>
<proteinExistence type="inferred from homology"/>
<dbReference type="GO" id="GO:0008413">
    <property type="term" value="F:8-oxo-7,8-dihydroguanosine triphosphate pyrophosphatase activity"/>
    <property type="evidence" value="ECO:0007669"/>
    <property type="project" value="TreeGrafter"/>
</dbReference>
<keyword evidence="4" id="KW-0235">DNA replication</keyword>
<keyword evidence="7 13" id="KW-0378">Hydrolase</keyword>
<dbReference type="InterPro" id="IPR029119">
    <property type="entry name" value="MutY_C"/>
</dbReference>
<evidence type="ECO:0000256" key="11">
    <source>
        <dbReference type="ARBA" id="ARBA00038905"/>
    </source>
</evidence>
<comment type="similarity">
    <text evidence="2">Belongs to the Nudix hydrolase family.</text>
</comment>
<evidence type="ECO:0000256" key="6">
    <source>
        <dbReference type="ARBA" id="ARBA00022763"/>
    </source>
</evidence>
<dbReference type="SUPFAM" id="SSF55811">
    <property type="entry name" value="Nudix"/>
    <property type="match status" value="1"/>
</dbReference>
<dbReference type="GO" id="GO:0044716">
    <property type="term" value="F:8-oxo-GDP phosphatase activity"/>
    <property type="evidence" value="ECO:0007669"/>
    <property type="project" value="TreeGrafter"/>
</dbReference>
<name>A0A098MB28_9BACL</name>
<dbReference type="AlphaFoldDB" id="A0A098MB28"/>
<dbReference type="Proteomes" id="UP000029734">
    <property type="component" value="Unassembled WGS sequence"/>
</dbReference>
<keyword evidence="14" id="KW-1185">Reference proteome</keyword>
<dbReference type="GO" id="GO:0006281">
    <property type="term" value="P:DNA repair"/>
    <property type="evidence" value="ECO:0007669"/>
    <property type="project" value="UniProtKB-KW"/>
</dbReference>
<comment type="cofactor">
    <cofactor evidence="1">
        <name>Mg(2+)</name>
        <dbReference type="ChEBI" id="CHEBI:18420"/>
    </cofactor>
</comment>
<dbReference type="Pfam" id="PF14815">
    <property type="entry name" value="NUDIX_4"/>
    <property type="match status" value="1"/>
</dbReference>
<keyword evidence="8" id="KW-0460">Magnesium</keyword>
<evidence type="ECO:0000313" key="13">
    <source>
        <dbReference type="EMBL" id="KGE19271.1"/>
    </source>
</evidence>
<evidence type="ECO:0000256" key="9">
    <source>
        <dbReference type="ARBA" id="ARBA00023204"/>
    </source>
</evidence>
<dbReference type="EC" id="3.6.1.55" evidence="11"/>
<evidence type="ECO:0000256" key="7">
    <source>
        <dbReference type="ARBA" id="ARBA00022801"/>
    </source>
</evidence>
<keyword evidence="9" id="KW-0234">DNA repair</keyword>
<evidence type="ECO:0000256" key="8">
    <source>
        <dbReference type="ARBA" id="ARBA00022842"/>
    </source>
</evidence>
<dbReference type="GO" id="GO:0035539">
    <property type="term" value="F:8-oxo-7,8-dihydrodeoxyguanosine triphosphate pyrophosphatase activity"/>
    <property type="evidence" value="ECO:0007669"/>
    <property type="project" value="UniProtKB-EC"/>
</dbReference>
<dbReference type="PANTHER" id="PTHR47707">
    <property type="entry name" value="8-OXO-DGTP DIPHOSPHATASE"/>
    <property type="match status" value="1"/>
</dbReference>
<dbReference type="InterPro" id="IPR047127">
    <property type="entry name" value="MutT-like"/>
</dbReference>
<dbReference type="EMBL" id="JQCR01000002">
    <property type="protein sequence ID" value="KGE19271.1"/>
    <property type="molecule type" value="Genomic_DNA"/>
</dbReference>
<dbReference type="GO" id="GO:0006260">
    <property type="term" value="P:DNA replication"/>
    <property type="evidence" value="ECO:0007669"/>
    <property type="project" value="UniProtKB-KW"/>
</dbReference>
<dbReference type="CDD" id="cd03425">
    <property type="entry name" value="NUDIX_MutT_NudA_like"/>
    <property type="match status" value="1"/>
</dbReference>
<dbReference type="PRINTS" id="PR00502">
    <property type="entry name" value="NUDIXFAMILY"/>
</dbReference>
<dbReference type="InterPro" id="IPR000086">
    <property type="entry name" value="NUDIX_hydrolase_dom"/>
</dbReference>
<keyword evidence="5" id="KW-0479">Metal-binding</keyword>
<dbReference type="OrthoDB" id="9810648at2"/>
<evidence type="ECO:0000313" key="14">
    <source>
        <dbReference type="Proteomes" id="UP000029734"/>
    </source>
</evidence>
<dbReference type="InterPro" id="IPR015797">
    <property type="entry name" value="NUDIX_hydrolase-like_dom_sf"/>
</dbReference>
<dbReference type="GO" id="GO:0044715">
    <property type="term" value="F:8-oxo-dGDP phosphatase activity"/>
    <property type="evidence" value="ECO:0007669"/>
    <property type="project" value="TreeGrafter"/>
</dbReference>
<comment type="catalytic activity">
    <reaction evidence="10">
        <text>8-oxo-dGTP + H2O = 8-oxo-dGMP + diphosphate + H(+)</text>
        <dbReference type="Rhea" id="RHEA:31575"/>
        <dbReference type="ChEBI" id="CHEBI:15377"/>
        <dbReference type="ChEBI" id="CHEBI:15378"/>
        <dbReference type="ChEBI" id="CHEBI:33019"/>
        <dbReference type="ChEBI" id="CHEBI:63224"/>
        <dbReference type="ChEBI" id="CHEBI:77896"/>
        <dbReference type="EC" id="3.6.1.55"/>
    </reaction>
</comment>
<keyword evidence="6" id="KW-0227">DNA damage</keyword>
<evidence type="ECO:0000256" key="10">
    <source>
        <dbReference type="ARBA" id="ARBA00035861"/>
    </source>
</evidence>
<protein>
    <recommendedName>
        <fullName evidence="11">8-oxo-dGTP diphosphatase</fullName>
        <ecNumber evidence="11">3.6.1.55</ecNumber>
    </recommendedName>
</protein>
<reference evidence="13 14" key="2">
    <citation type="submission" date="2014-10" db="EMBL/GenBank/DDBJ databases">
        <title>Comparative genomics of the Paenibacillus odorifer group.</title>
        <authorList>
            <person name="Tsai Y.-C."/>
            <person name="Martin N."/>
            <person name="Korlach J."/>
            <person name="Wiedmann M."/>
        </authorList>
    </citation>
    <scope>NUCLEOTIDE SEQUENCE [LARGE SCALE GENOMIC DNA]</scope>
    <source>
        <strain evidence="13 14">DSM 18334</strain>
    </source>
</reference>
<gene>
    <name evidence="13" type="ORF">PWYN_07840</name>
</gene>
<dbReference type="GO" id="GO:0046872">
    <property type="term" value="F:metal ion binding"/>
    <property type="evidence" value="ECO:0007669"/>
    <property type="project" value="UniProtKB-KW"/>
</dbReference>
<keyword evidence="3" id="KW-0515">Mutator protein</keyword>
<dbReference type="PANTHER" id="PTHR47707:SF1">
    <property type="entry name" value="NUDIX HYDROLASE FAMILY PROTEIN"/>
    <property type="match status" value="1"/>
</dbReference>
<evidence type="ECO:0000256" key="1">
    <source>
        <dbReference type="ARBA" id="ARBA00001946"/>
    </source>
</evidence>
<evidence type="ECO:0000256" key="5">
    <source>
        <dbReference type="ARBA" id="ARBA00022723"/>
    </source>
</evidence>
<evidence type="ECO:0000256" key="3">
    <source>
        <dbReference type="ARBA" id="ARBA00022457"/>
    </source>
</evidence>
<sequence>MIEVAAAIIYNGEGQLLIARRREDKSQGGLWEFPGGKIEPGESVQHCLQRELMEEMSISILPYAFFGTNKHSYGNLHIELIAWKAEYLEGEMQLVDHDDYQWVLPKGLGQFVFAPADVPFVERLLKESR</sequence>